<sequence>MILYTPSHLYNYLNITCIRHAKRFPPIFVRYMSDSSPFYARLPSGEGCPMKPVKTAWSRSRTAWQVLRKLLESRMSYYNKCFTLIPPTG</sequence>
<dbReference type="EMBL" id="SNRY01000497">
    <property type="protein sequence ID" value="KAA6339934.1"/>
    <property type="molecule type" value="Genomic_DNA"/>
</dbReference>
<proteinExistence type="predicted"/>
<accession>A0A5J4S1H7</accession>
<comment type="caution">
    <text evidence="1">The sequence shown here is derived from an EMBL/GenBank/DDBJ whole genome shotgun (WGS) entry which is preliminary data.</text>
</comment>
<name>A0A5J4S1H7_9ZZZZ</name>
<gene>
    <name evidence="1" type="ORF">EZS27_012174</name>
</gene>
<protein>
    <submittedName>
        <fullName evidence="1">Uncharacterized protein</fullName>
    </submittedName>
</protein>
<reference evidence="1" key="1">
    <citation type="submission" date="2019-03" db="EMBL/GenBank/DDBJ databases">
        <title>Single cell metagenomics reveals metabolic interactions within the superorganism composed of flagellate Streblomastix strix and complex community of Bacteroidetes bacteria on its surface.</title>
        <authorList>
            <person name="Treitli S.C."/>
            <person name="Kolisko M."/>
            <person name="Husnik F."/>
            <person name="Keeling P."/>
            <person name="Hampl V."/>
        </authorList>
    </citation>
    <scope>NUCLEOTIDE SEQUENCE</scope>
    <source>
        <strain evidence="1">STM</strain>
    </source>
</reference>
<organism evidence="1">
    <name type="scientific">termite gut metagenome</name>
    <dbReference type="NCBI Taxonomy" id="433724"/>
    <lineage>
        <taxon>unclassified sequences</taxon>
        <taxon>metagenomes</taxon>
        <taxon>organismal metagenomes</taxon>
    </lineage>
</organism>
<evidence type="ECO:0000313" key="1">
    <source>
        <dbReference type="EMBL" id="KAA6339934.1"/>
    </source>
</evidence>
<dbReference type="AlphaFoldDB" id="A0A5J4S1H7"/>